<proteinExistence type="predicted"/>
<dbReference type="Proteomes" id="UP001054252">
    <property type="component" value="Unassembled WGS sequence"/>
</dbReference>
<organism evidence="2 3">
    <name type="scientific">Rubroshorea leprosula</name>
    <dbReference type="NCBI Taxonomy" id="152421"/>
    <lineage>
        <taxon>Eukaryota</taxon>
        <taxon>Viridiplantae</taxon>
        <taxon>Streptophyta</taxon>
        <taxon>Embryophyta</taxon>
        <taxon>Tracheophyta</taxon>
        <taxon>Spermatophyta</taxon>
        <taxon>Magnoliopsida</taxon>
        <taxon>eudicotyledons</taxon>
        <taxon>Gunneridae</taxon>
        <taxon>Pentapetalae</taxon>
        <taxon>rosids</taxon>
        <taxon>malvids</taxon>
        <taxon>Malvales</taxon>
        <taxon>Dipterocarpaceae</taxon>
        <taxon>Rubroshorea</taxon>
    </lineage>
</organism>
<keyword evidence="3" id="KW-1185">Reference proteome</keyword>
<evidence type="ECO:0000313" key="2">
    <source>
        <dbReference type="EMBL" id="GKV45508.1"/>
    </source>
</evidence>
<comment type="caution">
    <text evidence="2">The sequence shown here is derived from an EMBL/GenBank/DDBJ whole genome shotgun (WGS) entry which is preliminary data.</text>
</comment>
<accession>A0AAV5M7M9</accession>
<reference evidence="2 3" key="1">
    <citation type="journal article" date="2021" name="Commun. Biol.">
        <title>The genome of Shorea leprosula (Dipterocarpaceae) highlights the ecological relevance of drought in aseasonal tropical rainforests.</title>
        <authorList>
            <person name="Ng K.K.S."/>
            <person name="Kobayashi M.J."/>
            <person name="Fawcett J.A."/>
            <person name="Hatakeyama M."/>
            <person name="Paape T."/>
            <person name="Ng C.H."/>
            <person name="Ang C.C."/>
            <person name="Tnah L.H."/>
            <person name="Lee C.T."/>
            <person name="Nishiyama T."/>
            <person name="Sese J."/>
            <person name="O'Brien M.J."/>
            <person name="Copetti D."/>
            <person name="Mohd Noor M.I."/>
            <person name="Ong R.C."/>
            <person name="Putra M."/>
            <person name="Sireger I.Z."/>
            <person name="Indrioko S."/>
            <person name="Kosugi Y."/>
            <person name="Izuno A."/>
            <person name="Isagi Y."/>
            <person name="Lee S.L."/>
            <person name="Shimizu K.K."/>
        </authorList>
    </citation>
    <scope>NUCLEOTIDE SEQUENCE [LARGE SCALE GENOMIC DNA]</scope>
    <source>
        <strain evidence="2">214</strain>
    </source>
</reference>
<evidence type="ECO:0000313" key="3">
    <source>
        <dbReference type="Proteomes" id="UP001054252"/>
    </source>
</evidence>
<dbReference type="EMBL" id="BPVZ01000195">
    <property type="protein sequence ID" value="GKV45508.1"/>
    <property type="molecule type" value="Genomic_DNA"/>
</dbReference>
<sequence length="153" mass="17641">MQRARGAHHVAKKQQQPPPQCAVTLGVEGQSCFNSAKQPEEQNALRMNRANDTGDRFNPSEAKRRKLLEVYPEASTNQEPLLFRTSIVPWWAWLKRSDLPEAELLNGLLVTVISVVVLRRTQDVQSLKKIADEEATLYDRQWKFSWEDQNEKL</sequence>
<feature type="compositionally biased region" description="Basic residues" evidence="1">
    <location>
        <begin position="1"/>
        <end position="12"/>
    </location>
</feature>
<dbReference type="AlphaFoldDB" id="A0AAV5M7M9"/>
<evidence type="ECO:0000256" key="1">
    <source>
        <dbReference type="SAM" id="MobiDB-lite"/>
    </source>
</evidence>
<gene>
    <name evidence="2" type="ORF">SLEP1_g52580</name>
</gene>
<feature type="region of interest" description="Disordered" evidence="1">
    <location>
        <begin position="1"/>
        <end position="21"/>
    </location>
</feature>
<protein>
    <submittedName>
        <fullName evidence="2">Uncharacterized protein</fullName>
    </submittedName>
</protein>
<feature type="region of interest" description="Disordered" evidence="1">
    <location>
        <begin position="36"/>
        <end position="59"/>
    </location>
</feature>
<name>A0AAV5M7M9_9ROSI</name>